<dbReference type="PROSITE" id="PS51257">
    <property type="entry name" value="PROKAR_LIPOPROTEIN"/>
    <property type="match status" value="1"/>
</dbReference>
<dbReference type="EMBL" id="RWIU01000003">
    <property type="protein sequence ID" value="RSK43651.1"/>
    <property type="molecule type" value="Genomic_DNA"/>
</dbReference>
<proteinExistence type="predicted"/>
<evidence type="ECO:0008006" key="3">
    <source>
        <dbReference type="Google" id="ProtNLM"/>
    </source>
</evidence>
<dbReference type="AlphaFoldDB" id="A0A3R9NU85"/>
<comment type="caution">
    <text evidence="1">The sequence shown here is derived from an EMBL/GenBank/DDBJ whole genome shotgun (WGS) entry which is preliminary data.</text>
</comment>
<keyword evidence="2" id="KW-1185">Reference proteome</keyword>
<evidence type="ECO:0000313" key="2">
    <source>
        <dbReference type="Proteomes" id="UP000270291"/>
    </source>
</evidence>
<evidence type="ECO:0000313" key="1">
    <source>
        <dbReference type="EMBL" id="RSK43651.1"/>
    </source>
</evidence>
<sequence length="299" mass="33097">MRPVLMLALLGWLGSCQPQQPTANRPAAALPAPPLPPSRYQVALPVPPPTPAALPDSALTRFLQRYAVAPLLQSVRNSQEVTPYNGFFGSDRHRIEVVLLRVRPDAAQPRRLLVTGKSRFKGEIKDLQGFIELTALQRQPALNKAEQAYEKHLESMRMVTVVRLPGAAKAVGHYTLTGHFDWQEVAGTGRFAGRAVLDIATTDRQGLWSGSLRKTAGARGADLLFDGQWTNGPSGPAKPFILVENVTGFAEHVLEDFEVGERDIVINPKYARLGWDSYWENDEWWAEPMKSTARANITE</sequence>
<organism evidence="1 2">
    <name type="scientific">Hymenobacter perfusus</name>
    <dbReference type="NCBI Taxonomy" id="1236770"/>
    <lineage>
        <taxon>Bacteria</taxon>
        <taxon>Pseudomonadati</taxon>
        <taxon>Bacteroidota</taxon>
        <taxon>Cytophagia</taxon>
        <taxon>Cytophagales</taxon>
        <taxon>Hymenobacteraceae</taxon>
        <taxon>Hymenobacter</taxon>
    </lineage>
</organism>
<protein>
    <recommendedName>
        <fullName evidence="3">Lipoprotein</fullName>
    </recommendedName>
</protein>
<dbReference type="Proteomes" id="UP000270291">
    <property type="component" value="Unassembled WGS sequence"/>
</dbReference>
<reference evidence="1 2" key="1">
    <citation type="submission" date="2018-12" db="EMBL/GenBank/DDBJ databases">
        <authorList>
            <person name="Feng G."/>
            <person name="Zhu H."/>
        </authorList>
    </citation>
    <scope>NUCLEOTIDE SEQUENCE [LARGE SCALE GENOMIC DNA]</scope>
    <source>
        <strain evidence="1 2">LMG 26000</strain>
    </source>
</reference>
<dbReference type="OrthoDB" id="880022at2"/>
<accession>A0A3R9NU85</accession>
<name>A0A3R9NU85_9BACT</name>
<gene>
    <name evidence="1" type="ORF">EI293_12275</name>
</gene>